<dbReference type="CDD" id="cd17324">
    <property type="entry name" value="MFS_NepI_like"/>
    <property type="match status" value="1"/>
</dbReference>
<dbReference type="SUPFAM" id="SSF103473">
    <property type="entry name" value="MFS general substrate transporter"/>
    <property type="match status" value="1"/>
</dbReference>
<dbReference type="InterPro" id="IPR020846">
    <property type="entry name" value="MFS_dom"/>
</dbReference>
<keyword evidence="9" id="KW-1185">Reference proteome</keyword>
<dbReference type="InterPro" id="IPR036259">
    <property type="entry name" value="MFS_trans_sf"/>
</dbReference>
<evidence type="ECO:0000256" key="1">
    <source>
        <dbReference type="ARBA" id="ARBA00004651"/>
    </source>
</evidence>
<feature type="transmembrane region" description="Helical" evidence="6">
    <location>
        <begin position="300"/>
        <end position="321"/>
    </location>
</feature>
<dbReference type="Pfam" id="PF07690">
    <property type="entry name" value="MFS_1"/>
    <property type="match status" value="1"/>
</dbReference>
<feature type="transmembrane region" description="Helical" evidence="6">
    <location>
        <begin position="273"/>
        <end position="294"/>
    </location>
</feature>
<evidence type="ECO:0000256" key="6">
    <source>
        <dbReference type="SAM" id="Phobius"/>
    </source>
</evidence>
<feature type="transmembrane region" description="Helical" evidence="6">
    <location>
        <begin position="77"/>
        <end position="101"/>
    </location>
</feature>
<organism evidence="8 9">
    <name type="scientific">Rosenbergiella nectarea</name>
    <dbReference type="NCBI Taxonomy" id="988801"/>
    <lineage>
        <taxon>Bacteria</taxon>
        <taxon>Pseudomonadati</taxon>
        <taxon>Pseudomonadota</taxon>
        <taxon>Gammaproteobacteria</taxon>
        <taxon>Enterobacterales</taxon>
        <taxon>Erwiniaceae</taxon>
        <taxon>Rosenbergiella</taxon>
    </lineage>
</organism>
<evidence type="ECO:0000256" key="5">
    <source>
        <dbReference type="ARBA" id="ARBA00023136"/>
    </source>
</evidence>
<protein>
    <submittedName>
        <fullName evidence="8">MFS transporter, DHA1 family, purine ribonucleoside efflux pump</fullName>
    </submittedName>
</protein>
<feature type="transmembrane region" description="Helical" evidence="6">
    <location>
        <begin position="107"/>
        <end position="128"/>
    </location>
</feature>
<feature type="transmembrane region" description="Helical" evidence="6">
    <location>
        <begin position="241"/>
        <end position="266"/>
    </location>
</feature>
<keyword evidence="2" id="KW-1003">Cell membrane</keyword>
<dbReference type="RefSeq" id="WP_092673690.1">
    <property type="nucleotide sequence ID" value="NZ_FOGC01000003.1"/>
</dbReference>
<dbReference type="Proteomes" id="UP000242515">
    <property type="component" value="Unassembled WGS sequence"/>
</dbReference>
<name>A0A1H9G693_9GAMM</name>
<dbReference type="EMBL" id="FOGC01000003">
    <property type="protein sequence ID" value="SEQ45676.1"/>
    <property type="molecule type" value="Genomic_DNA"/>
</dbReference>
<evidence type="ECO:0000313" key="8">
    <source>
        <dbReference type="EMBL" id="SEQ45676.1"/>
    </source>
</evidence>
<gene>
    <name evidence="8" type="ORF">SAMN05216522_10389</name>
</gene>
<keyword evidence="3 6" id="KW-0812">Transmembrane</keyword>
<feature type="transmembrane region" description="Helical" evidence="6">
    <location>
        <begin position="210"/>
        <end position="229"/>
    </location>
</feature>
<dbReference type="GO" id="GO:0022857">
    <property type="term" value="F:transmembrane transporter activity"/>
    <property type="evidence" value="ECO:0007669"/>
    <property type="project" value="InterPro"/>
</dbReference>
<dbReference type="InterPro" id="IPR050189">
    <property type="entry name" value="MFS_Efflux_Transporters"/>
</dbReference>
<dbReference type="InterPro" id="IPR011701">
    <property type="entry name" value="MFS"/>
</dbReference>
<accession>A0A1H9G693</accession>
<feature type="domain" description="Major facilitator superfamily (MFS) profile" evidence="7">
    <location>
        <begin position="1"/>
        <end position="385"/>
    </location>
</feature>
<dbReference type="Gene3D" id="1.20.1250.20">
    <property type="entry name" value="MFS general substrate transporter like domains"/>
    <property type="match status" value="1"/>
</dbReference>
<dbReference type="PANTHER" id="PTHR43124">
    <property type="entry name" value="PURINE EFFLUX PUMP PBUE"/>
    <property type="match status" value="1"/>
</dbReference>
<comment type="subcellular location">
    <subcellularLocation>
        <location evidence="1">Cell membrane</location>
        <topology evidence="1">Multi-pass membrane protein</topology>
    </subcellularLocation>
</comment>
<reference evidence="9" key="1">
    <citation type="submission" date="2016-10" db="EMBL/GenBank/DDBJ databases">
        <authorList>
            <person name="Varghese N."/>
            <person name="Submissions S."/>
        </authorList>
    </citation>
    <scope>NUCLEOTIDE SEQUENCE [LARGE SCALE GENOMIC DNA]</scope>
    <source>
        <strain evidence="9">8N4</strain>
    </source>
</reference>
<keyword evidence="4 6" id="KW-1133">Transmembrane helix</keyword>
<proteinExistence type="predicted"/>
<feature type="transmembrane region" description="Helical" evidence="6">
    <location>
        <begin position="168"/>
        <end position="189"/>
    </location>
</feature>
<dbReference type="STRING" id="988801.SAMN05216522_10389"/>
<dbReference type="PANTHER" id="PTHR43124:SF5">
    <property type="entry name" value="PURINE RIBONUCLEOSIDE EFFLUX PUMP NEPI"/>
    <property type="match status" value="1"/>
</dbReference>
<feature type="transmembrane region" description="Helical" evidence="6">
    <location>
        <begin position="359"/>
        <end position="381"/>
    </location>
</feature>
<evidence type="ECO:0000256" key="4">
    <source>
        <dbReference type="ARBA" id="ARBA00022989"/>
    </source>
</evidence>
<dbReference type="OrthoDB" id="9812189at2"/>
<feature type="transmembrane region" description="Helical" evidence="6">
    <location>
        <begin position="51"/>
        <end position="70"/>
    </location>
</feature>
<dbReference type="AlphaFoldDB" id="A0A1H9G693"/>
<dbReference type="GO" id="GO:0005886">
    <property type="term" value="C:plasma membrane"/>
    <property type="evidence" value="ECO:0007669"/>
    <property type="project" value="UniProtKB-SubCell"/>
</dbReference>
<sequence>MSHSSHRPNWPAVFAIAFCVACLITAEFLPVSLLTPMAADLHISEGTAGQTVTVTALVAMFASVIITSLIKNSDRRYVVIAFAVLLSISSLIVALSTNFYLLLGGRVVLGVALGGFWALAASVTMKLVPPHALAKALSVVFGGVSIAMVIAAPIGSFLGNLIGWRNVFIGAAMLGGVCSLWLVKVLPAMHATSVEKEPMLRIFKQTGVKVAMLAIFLTFCGQFSFFTYIRPLLATVSKLDVNQLTLIFLGFGIANFIGTSCSAIVLKKHLIHTLFLAPTTLFVCTGLFIFFGHIPWVASLIIIVWGFTFGLIPVAWSTWIARNLAHQAENAGAVQVAVIQFANTLGAALGGVLLDSQGILAPITLCGGLMLITAGLIGFVMPRHTGTHQS</sequence>
<evidence type="ECO:0000313" key="9">
    <source>
        <dbReference type="Proteomes" id="UP000242515"/>
    </source>
</evidence>
<evidence type="ECO:0000256" key="2">
    <source>
        <dbReference type="ARBA" id="ARBA00022475"/>
    </source>
</evidence>
<feature type="transmembrane region" description="Helical" evidence="6">
    <location>
        <begin position="12"/>
        <end position="31"/>
    </location>
</feature>
<evidence type="ECO:0000259" key="7">
    <source>
        <dbReference type="PROSITE" id="PS50850"/>
    </source>
</evidence>
<dbReference type="PROSITE" id="PS50850">
    <property type="entry name" value="MFS"/>
    <property type="match status" value="1"/>
</dbReference>
<feature type="transmembrane region" description="Helical" evidence="6">
    <location>
        <begin position="333"/>
        <end position="353"/>
    </location>
</feature>
<feature type="transmembrane region" description="Helical" evidence="6">
    <location>
        <begin position="140"/>
        <end position="162"/>
    </location>
</feature>
<keyword evidence="5 6" id="KW-0472">Membrane</keyword>
<evidence type="ECO:0000256" key="3">
    <source>
        <dbReference type="ARBA" id="ARBA00022692"/>
    </source>
</evidence>